<keyword evidence="1" id="KW-0472">Membrane</keyword>
<protein>
    <submittedName>
        <fullName evidence="2">Uncharacterized protein</fullName>
    </submittedName>
</protein>
<dbReference type="RefSeq" id="WP_041688760.1">
    <property type="nucleotide sequence ID" value="NC_005241.1"/>
</dbReference>
<dbReference type="Proteomes" id="UP000296079">
    <property type="component" value="Plasmid pHG1"/>
</dbReference>
<feature type="transmembrane region" description="Helical" evidence="1">
    <location>
        <begin position="20"/>
        <end position="40"/>
    </location>
</feature>
<accession>A0AAF1D5P5</accession>
<name>A0AAF1D5P5_CUPNH</name>
<dbReference type="EMBL" id="CP039289">
    <property type="protein sequence ID" value="QCC05595.1"/>
    <property type="molecule type" value="Genomic_DNA"/>
</dbReference>
<keyword evidence="2" id="KW-0614">Plasmid</keyword>
<dbReference type="AlphaFoldDB" id="A0AAF1D5P5"/>
<sequence length="86" mass="9517">METTNLPQRLPGPIRIVNGVISLLAFFAGLYFLQSMYLASTEHTPILMGKYQKLVQYENRPILYLFSATFTAVAAAAATGWAFGGW</sequence>
<geneLocation type="plasmid" evidence="3">
    <name>phg1</name>
</geneLocation>
<organism evidence="2 3">
    <name type="scientific">Cupriavidus necator (strain ATCC 17699 / DSM 428 / KCTC 22496 / NCIMB 10442 / H16 / Stanier 337)</name>
    <name type="common">Ralstonia eutropha</name>
    <dbReference type="NCBI Taxonomy" id="381666"/>
    <lineage>
        <taxon>Bacteria</taxon>
        <taxon>Pseudomonadati</taxon>
        <taxon>Pseudomonadota</taxon>
        <taxon>Betaproteobacteria</taxon>
        <taxon>Burkholderiales</taxon>
        <taxon>Burkholderiaceae</taxon>
        <taxon>Cupriavidus</taxon>
    </lineage>
</organism>
<feature type="transmembrane region" description="Helical" evidence="1">
    <location>
        <begin position="61"/>
        <end position="83"/>
    </location>
</feature>
<proteinExistence type="predicted"/>
<keyword evidence="1" id="KW-1133">Transmembrane helix</keyword>
<keyword evidence="1" id="KW-0812">Transmembrane</keyword>
<reference evidence="2 3" key="1">
    <citation type="submission" date="2019-04" db="EMBL/GenBank/DDBJ databases">
        <title>Long-read de novo sequencing of Cupriavidus necator H16.</title>
        <authorList>
            <person name="Little G.T."/>
            <person name="Ehsaan M."/>
            <person name="Arenas-Lopez C."/>
            <person name="Jawed K."/>
            <person name="Winzer K."/>
            <person name="Kovacs K."/>
            <person name="Malys N."/>
            <person name="Minton N.P."/>
        </authorList>
    </citation>
    <scope>NUCLEOTIDE SEQUENCE [LARGE SCALE GENOMIC DNA]</scope>
    <source>
        <strain evidence="2 3">H16</strain>
        <plasmid evidence="3">phg1</plasmid>
    </source>
</reference>
<gene>
    <name evidence="2" type="ORF">E6A55_34140</name>
</gene>
<evidence type="ECO:0000313" key="3">
    <source>
        <dbReference type="Proteomes" id="UP000296079"/>
    </source>
</evidence>
<evidence type="ECO:0000313" key="2">
    <source>
        <dbReference type="EMBL" id="QCC05595.1"/>
    </source>
</evidence>
<evidence type="ECO:0000256" key="1">
    <source>
        <dbReference type="SAM" id="Phobius"/>
    </source>
</evidence>